<organism evidence="1 2">
    <name type="scientific">Brucella pseudogrignonensis</name>
    <dbReference type="NCBI Taxonomy" id="419475"/>
    <lineage>
        <taxon>Bacteria</taxon>
        <taxon>Pseudomonadati</taxon>
        <taxon>Pseudomonadota</taxon>
        <taxon>Alphaproteobacteria</taxon>
        <taxon>Hyphomicrobiales</taxon>
        <taxon>Brucellaceae</taxon>
        <taxon>Brucella/Ochrobactrum group</taxon>
        <taxon>Brucella</taxon>
    </lineage>
</organism>
<dbReference type="EMBL" id="JAVDQT010000014">
    <property type="protein sequence ID" value="MDR6434739.1"/>
    <property type="molecule type" value="Genomic_DNA"/>
</dbReference>
<protein>
    <submittedName>
        <fullName evidence="1">Uncharacterized protein</fullName>
    </submittedName>
</protein>
<dbReference type="Proteomes" id="UP001184614">
    <property type="component" value="Unassembled WGS sequence"/>
</dbReference>
<comment type="caution">
    <text evidence="1">The sequence shown here is derived from an EMBL/GenBank/DDBJ whole genome shotgun (WGS) entry which is preliminary data.</text>
</comment>
<sequence>MGLKALELSPDPSPEFLIDVISQSGQGRTAVPTIVSNPAPKKWIELFGYFGQRSRRLPRDVQAFDRRQH</sequence>
<evidence type="ECO:0000313" key="2">
    <source>
        <dbReference type="Proteomes" id="UP001184614"/>
    </source>
</evidence>
<keyword evidence="2" id="KW-1185">Reference proteome</keyword>
<evidence type="ECO:0000313" key="1">
    <source>
        <dbReference type="EMBL" id="MDR6434739.1"/>
    </source>
</evidence>
<gene>
    <name evidence="1" type="ORF">J2782_004492</name>
</gene>
<accession>A0ABU1MFB9</accession>
<name>A0ABU1MFB9_9HYPH</name>
<proteinExistence type="predicted"/>
<reference evidence="1 2" key="1">
    <citation type="submission" date="2023-07" db="EMBL/GenBank/DDBJ databases">
        <title>Sorghum-associated microbial communities from plants grown in Nebraska, USA.</title>
        <authorList>
            <person name="Schachtman D."/>
        </authorList>
    </citation>
    <scope>NUCLEOTIDE SEQUENCE [LARGE SCALE GENOMIC DNA]</scope>
    <source>
        <strain evidence="1 2">DS1730</strain>
    </source>
</reference>